<dbReference type="EMBL" id="JH795870">
    <property type="protein sequence ID" value="EJT99203.1"/>
    <property type="molecule type" value="Genomic_DNA"/>
</dbReference>
<evidence type="ECO:0000313" key="2">
    <source>
        <dbReference type="EMBL" id="EJT99203.1"/>
    </source>
</evidence>
<keyword evidence="3" id="KW-1185">Reference proteome</keyword>
<dbReference type="Proteomes" id="UP000030653">
    <property type="component" value="Unassembled WGS sequence"/>
</dbReference>
<keyword evidence="1" id="KW-0732">Signal</keyword>
<organism evidence="2 3">
    <name type="scientific">Dacryopinax primogenitus (strain DJM 731)</name>
    <name type="common">Brown rot fungus</name>
    <dbReference type="NCBI Taxonomy" id="1858805"/>
    <lineage>
        <taxon>Eukaryota</taxon>
        <taxon>Fungi</taxon>
        <taxon>Dikarya</taxon>
        <taxon>Basidiomycota</taxon>
        <taxon>Agaricomycotina</taxon>
        <taxon>Dacrymycetes</taxon>
        <taxon>Dacrymycetales</taxon>
        <taxon>Dacrymycetaceae</taxon>
        <taxon>Dacryopinax</taxon>
    </lineage>
</organism>
<evidence type="ECO:0000256" key="1">
    <source>
        <dbReference type="SAM" id="SignalP"/>
    </source>
</evidence>
<reference evidence="2 3" key="1">
    <citation type="journal article" date="2012" name="Science">
        <title>The Paleozoic origin of enzymatic lignin decomposition reconstructed from 31 fungal genomes.</title>
        <authorList>
            <person name="Floudas D."/>
            <person name="Binder M."/>
            <person name="Riley R."/>
            <person name="Barry K."/>
            <person name="Blanchette R.A."/>
            <person name="Henrissat B."/>
            <person name="Martinez A.T."/>
            <person name="Otillar R."/>
            <person name="Spatafora J.W."/>
            <person name="Yadav J.S."/>
            <person name="Aerts A."/>
            <person name="Benoit I."/>
            <person name="Boyd A."/>
            <person name="Carlson A."/>
            <person name="Copeland A."/>
            <person name="Coutinho P.M."/>
            <person name="de Vries R.P."/>
            <person name="Ferreira P."/>
            <person name="Findley K."/>
            <person name="Foster B."/>
            <person name="Gaskell J."/>
            <person name="Glotzer D."/>
            <person name="Gorecki P."/>
            <person name="Heitman J."/>
            <person name="Hesse C."/>
            <person name="Hori C."/>
            <person name="Igarashi K."/>
            <person name="Jurgens J.A."/>
            <person name="Kallen N."/>
            <person name="Kersten P."/>
            <person name="Kohler A."/>
            <person name="Kuees U."/>
            <person name="Kumar T.K.A."/>
            <person name="Kuo A."/>
            <person name="LaButti K."/>
            <person name="Larrondo L.F."/>
            <person name="Lindquist E."/>
            <person name="Ling A."/>
            <person name="Lombard V."/>
            <person name="Lucas S."/>
            <person name="Lundell T."/>
            <person name="Martin R."/>
            <person name="McLaughlin D.J."/>
            <person name="Morgenstern I."/>
            <person name="Morin E."/>
            <person name="Murat C."/>
            <person name="Nagy L.G."/>
            <person name="Nolan M."/>
            <person name="Ohm R.A."/>
            <person name="Patyshakuliyeva A."/>
            <person name="Rokas A."/>
            <person name="Ruiz-Duenas F.J."/>
            <person name="Sabat G."/>
            <person name="Salamov A."/>
            <person name="Samejima M."/>
            <person name="Schmutz J."/>
            <person name="Slot J.C."/>
            <person name="St John F."/>
            <person name="Stenlid J."/>
            <person name="Sun H."/>
            <person name="Sun S."/>
            <person name="Syed K."/>
            <person name="Tsang A."/>
            <person name="Wiebenga A."/>
            <person name="Young D."/>
            <person name="Pisabarro A."/>
            <person name="Eastwood D.C."/>
            <person name="Martin F."/>
            <person name="Cullen D."/>
            <person name="Grigoriev I.V."/>
            <person name="Hibbett D.S."/>
        </authorList>
    </citation>
    <scope>NUCLEOTIDE SEQUENCE [LARGE SCALE GENOMIC DNA]</scope>
    <source>
        <strain evidence="2 3">DJM-731 SS1</strain>
    </source>
</reference>
<protein>
    <submittedName>
        <fullName evidence="2">Uncharacterized protein</fullName>
    </submittedName>
</protein>
<proteinExistence type="predicted"/>
<accession>M5FT74</accession>
<dbReference type="RefSeq" id="XP_040626101.1">
    <property type="nucleotide sequence ID" value="XM_040771282.1"/>
</dbReference>
<dbReference type="OrthoDB" id="3347266at2759"/>
<sequence>MRSRSSSLESLICALCLSTVAVNALPTFHLWQRDSSPEIVARAHVPDPRVLNLETVVIEVSVTDSFQSQDIPPSFVRPSRRRSKGLDGLPSRLVDQADELDFGPDTSTFSPDFHEVGDEQPDQFWEVMQALKAASQDTYNAMFDGVNGFSRLRKILPFTKATKGRLGRRTK</sequence>
<name>M5FT74_DACPD</name>
<feature type="chain" id="PRO_5004067288" evidence="1">
    <location>
        <begin position="25"/>
        <end position="171"/>
    </location>
</feature>
<evidence type="ECO:0000313" key="3">
    <source>
        <dbReference type="Proteomes" id="UP000030653"/>
    </source>
</evidence>
<dbReference type="AlphaFoldDB" id="M5FT74"/>
<dbReference type="GeneID" id="63686344"/>
<gene>
    <name evidence="2" type="ORF">DACRYDRAFT_17415</name>
</gene>
<feature type="signal peptide" evidence="1">
    <location>
        <begin position="1"/>
        <end position="24"/>
    </location>
</feature>
<dbReference type="HOGENOM" id="CLU_1562833_0_0_1"/>